<accession>A0A9Q9AUH9</accession>
<feature type="region of interest" description="Disordered" evidence="1">
    <location>
        <begin position="106"/>
        <end position="135"/>
    </location>
</feature>
<feature type="compositionally biased region" description="Basic and acidic residues" evidence="1">
    <location>
        <begin position="226"/>
        <end position="240"/>
    </location>
</feature>
<organism evidence="3 4">
    <name type="scientific">Septoria linicola</name>
    <dbReference type="NCBI Taxonomy" id="215465"/>
    <lineage>
        <taxon>Eukaryota</taxon>
        <taxon>Fungi</taxon>
        <taxon>Dikarya</taxon>
        <taxon>Ascomycota</taxon>
        <taxon>Pezizomycotina</taxon>
        <taxon>Dothideomycetes</taxon>
        <taxon>Dothideomycetidae</taxon>
        <taxon>Mycosphaerellales</taxon>
        <taxon>Mycosphaerellaceae</taxon>
        <taxon>Septoria</taxon>
    </lineage>
</organism>
<feature type="region of interest" description="Disordered" evidence="1">
    <location>
        <begin position="216"/>
        <end position="240"/>
    </location>
</feature>
<dbReference type="Proteomes" id="UP001056384">
    <property type="component" value="Chromosome 5"/>
</dbReference>
<protein>
    <recommendedName>
        <fullName evidence="5">Transmembrane protein</fullName>
    </recommendedName>
</protein>
<dbReference type="CDD" id="cd12087">
    <property type="entry name" value="TM_EGFR-like"/>
    <property type="match status" value="1"/>
</dbReference>
<reference evidence="3" key="1">
    <citation type="submission" date="2022-06" db="EMBL/GenBank/DDBJ databases">
        <title>Complete genome sequences of two strains of the flax pathogen Septoria linicola.</title>
        <authorList>
            <person name="Lapalu N."/>
            <person name="Simon A."/>
            <person name="Demenou B."/>
            <person name="Paumier D."/>
            <person name="Guillot M.-P."/>
            <person name="Gout L."/>
            <person name="Valade R."/>
        </authorList>
    </citation>
    <scope>NUCLEOTIDE SEQUENCE</scope>
    <source>
        <strain evidence="3">SE15195</strain>
    </source>
</reference>
<feature type="transmembrane region" description="Helical" evidence="2">
    <location>
        <begin position="141"/>
        <end position="164"/>
    </location>
</feature>
<evidence type="ECO:0000313" key="4">
    <source>
        <dbReference type="Proteomes" id="UP001056384"/>
    </source>
</evidence>
<proteinExistence type="predicted"/>
<keyword evidence="2" id="KW-0812">Transmembrane</keyword>
<dbReference type="EMBL" id="CP099422">
    <property type="protein sequence ID" value="USW53438.1"/>
    <property type="molecule type" value="Genomic_DNA"/>
</dbReference>
<evidence type="ECO:0000313" key="3">
    <source>
        <dbReference type="EMBL" id="USW53438.1"/>
    </source>
</evidence>
<keyword evidence="4" id="KW-1185">Reference proteome</keyword>
<evidence type="ECO:0000256" key="2">
    <source>
        <dbReference type="SAM" id="Phobius"/>
    </source>
</evidence>
<sequence length="240" mass="24610">MESIRSSAVAVFSSIESQFSVALDPAQRSSAVEEAISYESLKSADPAAASAFLASLTSSALGALTSVLEPSATLQTDTVSAATRSDAESTDPSAAVESALSRLSVAAAQPTTSGGGTTSNNVESTSQAATPSSSSGLTTGAIAAIAVCVTLAVVLCAAIGWFVVRRRRNKRPQLQQGRPPMQQNFVVPQMDGNPVSELHANPKPYEMAGNGVSELYAPPGPPAELHGNDVNDVRPPRGAW</sequence>
<feature type="compositionally biased region" description="Low complexity" evidence="1">
    <location>
        <begin position="118"/>
        <end position="135"/>
    </location>
</feature>
<evidence type="ECO:0008006" key="5">
    <source>
        <dbReference type="Google" id="ProtNLM"/>
    </source>
</evidence>
<dbReference type="AlphaFoldDB" id="A0A9Q9AUH9"/>
<keyword evidence="2" id="KW-1133">Transmembrane helix</keyword>
<gene>
    <name evidence="3" type="ORF">Slin15195_G067570</name>
</gene>
<name>A0A9Q9AUH9_9PEZI</name>
<keyword evidence="2" id="KW-0472">Membrane</keyword>
<evidence type="ECO:0000256" key="1">
    <source>
        <dbReference type="SAM" id="MobiDB-lite"/>
    </source>
</evidence>